<evidence type="ECO:0000259" key="1">
    <source>
        <dbReference type="Pfam" id="PF13462"/>
    </source>
</evidence>
<dbReference type="Proteomes" id="UP001301958">
    <property type="component" value="Unassembled WGS sequence"/>
</dbReference>
<dbReference type="AlphaFoldDB" id="A0AAN7H0W2"/>
<dbReference type="SUPFAM" id="SSF52833">
    <property type="entry name" value="Thioredoxin-like"/>
    <property type="match status" value="1"/>
</dbReference>
<reference evidence="2" key="2">
    <citation type="submission" date="2023-05" db="EMBL/GenBank/DDBJ databases">
        <authorList>
            <consortium name="Lawrence Berkeley National Laboratory"/>
            <person name="Steindorff A."/>
            <person name="Hensen N."/>
            <person name="Bonometti L."/>
            <person name="Westerberg I."/>
            <person name="Brannstrom I.O."/>
            <person name="Guillou S."/>
            <person name="Cros-Aarteil S."/>
            <person name="Calhoun S."/>
            <person name="Haridas S."/>
            <person name="Kuo A."/>
            <person name="Mondo S."/>
            <person name="Pangilinan J."/>
            <person name="Riley R."/>
            <person name="Labutti K."/>
            <person name="Andreopoulos B."/>
            <person name="Lipzen A."/>
            <person name="Chen C."/>
            <person name="Yanf M."/>
            <person name="Daum C."/>
            <person name="Ng V."/>
            <person name="Clum A."/>
            <person name="Ohm R."/>
            <person name="Martin F."/>
            <person name="Silar P."/>
            <person name="Natvig D."/>
            <person name="Lalanne C."/>
            <person name="Gautier V."/>
            <person name="Ament-Velasquez S.L."/>
            <person name="Kruys A."/>
            <person name="Hutchinson M.I."/>
            <person name="Powell A.J."/>
            <person name="Barry K."/>
            <person name="Miller A.N."/>
            <person name="Grigoriev I.V."/>
            <person name="Debuchy R."/>
            <person name="Gladieux P."/>
            <person name="Thoren M.H."/>
            <person name="Johannesson H."/>
        </authorList>
    </citation>
    <scope>NUCLEOTIDE SEQUENCE</scope>
    <source>
        <strain evidence="2">CBS 990.96</strain>
    </source>
</reference>
<dbReference type="EMBL" id="MU865294">
    <property type="protein sequence ID" value="KAK4231166.1"/>
    <property type="molecule type" value="Genomic_DNA"/>
</dbReference>
<evidence type="ECO:0000313" key="2">
    <source>
        <dbReference type="EMBL" id="KAK4231166.1"/>
    </source>
</evidence>
<accession>A0AAN7H0W2</accession>
<gene>
    <name evidence="2" type="ORF">QBC38DRAFT_467006</name>
</gene>
<dbReference type="Pfam" id="PF13462">
    <property type="entry name" value="Thioredoxin_4"/>
    <property type="match status" value="1"/>
</dbReference>
<reference evidence="2" key="1">
    <citation type="journal article" date="2023" name="Mol. Phylogenet. Evol.">
        <title>Genome-scale phylogeny and comparative genomics of the fungal order Sordariales.</title>
        <authorList>
            <person name="Hensen N."/>
            <person name="Bonometti L."/>
            <person name="Westerberg I."/>
            <person name="Brannstrom I.O."/>
            <person name="Guillou S."/>
            <person name="Cros-Aarteil S."/>
            <person name="Calhoun S."/>
            <person name="Haridas S."/>
            <person name="Kuo A."/>
            <person name="Mondo S."/>
            <person name="Pangilinan J."/>
            <person name="Riley R."/>
            <person name="LaButti K."/>
            <person name="Andreopoulos B."/>
            <person name="Lipzen A."/>
            <person name="Chen C."/>
            <person name="Yan M."/>
            <person name="Daum C."/>
            <person name="Ng V."/>
            <person name="Clum A."/>
            <person name="Steindorff A."/>
            <person name="Ohm R.A."/>
            <person name="Martin F."/>
            <person name="Silar P."/>
            <person name="Natvig D.O."/>
            <person name="Lalanne C."/>
            <person name="Gautier V."/>
            <person name="Ament-Velasquez S.L."/>
            <person name="Kruys A."/>
            <person name="Hutchinson M.I."/>
            <person name="Powell A.J."/>
            <person name="Barry K."/>
            <person name="Miller A.N."/>
            <person name="Grigoriev I.V."/>
            <person name="Debuchy R."/>
            <person name="Gladieux P."/>
            <person name="Hiltunen Thoren M."/>
            <person name="Johannesson H."/>
        </authorList>
    </citation>
    <scope>NUCLEOTIDE SEQUENCE</scope>
    <source>
        <strain evidence="2">CBS 990.96</strain>
    </source>
</reference>
<dbReference type="Gene3D" id="3.40.30.10">
    <property type="entry name" value="Glutaredoxin"/>
    <property type="match status" value="1"/>
</dbReference>
<organism evidence="2 3">
    <name type="scientific">Podospora fimiseda</name>
    <dbReference type="NCBI Taxonomy" id="252190"/>
    <lineage>
        <taxon>Eukaryota</taxon>
        <taxon>Fungi</taxon>
        <taxon>Dikarya</taxon>
        <taxon>Ascomycota</taxon>
        <taxon>Pezizomycotina</taxon>
        <taxon>Sordariomycetes</taxon>
        <taxon>Sordariomycetidae</taxon>
        <taxon>Sordariales</taxon>
        <taxon>Podosporaceae</taxon>
        <taxon>Podospora</taxon>
    </lineage>
</organism>
<comment type="caution">
    <text evidence="2">The sequence shown here is derived from an EMBL/GenBank/DDBJ whole genome shotgun (WGS) entry which is preliminary data.</text>
</comment>
<sequence>MALAPKLSGARYLPSNLPTSSSSPPPQLHTIELYLDYVCPYSAKIFNTLTTQILPSLSPHHSSKIQFLLRQQIQPWHPSSTLTHEAALAVNHLSPQKFWDFSSALFTHQKEYFDVNVVNETRNETYKRLAKLAADSVGLKEDDVFNLLKISDKPAEDGSLNTGNAVTADVKLVVKTARLVGVHVSPTVIVNGVVANEISSGWGKEEWDEWFEKNIY</sequence>
<dbReference type="InterPro" id="IPR012336">
    <property type="entry name" value="Thioredoxin-like_fold"/>
</dbReference>
<proteinExistence type="predicted"/>
<protein>
    <recommendedName>
        <fullName evidence="1">Thioredoxin-like fold domain-containing protein</fullName>
    </recommendedName>
</protein>
<feature type="domain" description="Thioredoxin-like fold" evidence="1">
    <location>
        <begin position="29"/>
        <end position="197"/>
    </location>
</feature>
<dbReference type="PANTHER" id="PTHR33875">
    <property type="entry name" value="OS09G0542200 PROTEIN"/>
    <property type="match status" value="1"/>
</dbReference>
<dbReference type="PANTHER" id="PTHR33875:SF2">
    <property type="entry name" value="ACR183CP"/>
    <property type="match status" value="1"/>
</dbReference>
<dbReference type="InterPro" id="IPR036249">
    <property type="entry name" value="Thioredoxin-like_sf"/>
</dbReference>
<name>A0AAN7H0W2_9PEZI</name>
<evidence type="ECO:0000313" key="3">
    <source>
        <dbReference type="Proteomes" id="UP001301958"/>
    </source>
</evidence>
<keyword evidence="3" id="KW-1185">Reference proteome</keyword>